<accession>A0A412ZK45</accession>
<dbReference type="EMBL" id="QRZL01000001">
    <property type="protein sequence ID" value="RGV81422.1"/>
    <property type="molecule type" value="Genomic_DNA"/>
</dbReference>
<gene>
    <name evidence="1" type="ORF">DWW04_01670</name>
</gene>
<evidence type="ECO:0000313" key="1">
    <source>
        <dbReference type="EMBL" id="RGV81422.1"/>
    </source>
</evidence>
<comment type="caution">
    <text evidence="1">The sequence shown here is derived from an EMBL/GenBank/DDBJ whole genome shotgun (WGS) entry which is preliminary data.</text>
</comment>
<organism evidence="1 2">
    <name type="scientific">Phocaeicola dorei</name>
    <dbReference type="NCBI Taxonomy" id="357276"/>
    <lineage>
        <taxon>Bacteria</taxon>
        <taxon>Pseudomonadati</taxon>
        <taxon>Bacteroidota</taxon>
        <taxon>Bacteroidia</taxon>
        <taxon>Bacteroidales</taxon>
        <taxon>Bacteroidaceae</taxon>
        <taxon>Phocaeicola</taxon>
    </lineage>
</organism>
<evidence type="ECO:0000313" key="2">
    <source>
        <dbReference type="Proteomes" id="UP000283678"/>
    </source>
</evidence>
<sequence length="291" mass="34869">MLTELNAYVMNDYANITQITLLVRRLDIGTKVIRVRQHSQENQLFKYRKDLSYPPKEKVKLARANMDGQPMFYGAVFSNFCINDNPRLTCLLETNKEVLDDTFVGKKDLTYSLWLNKREINLFVIPVFDSYPHPAKDFEWYYELWKELMQDDRINKEQINVLKELSRHFSLTGEKKEEENSYAYTADFTTHLFKTHPEIDGIIYPSVRLKEEGIGVNVAIRPEVIDDAFELKACSVCRYFKRNKRQQLILNYKHSRFRQNGKIYYVIDREFYRDLDFKNTEYDFKTLQFKY</sequence>
<dbReference type="Proteomes" id="UP000283678">
    <property type="component" value="Unassembled WGS sequence"/>
</dbReference>
<protein>
    <recommendedName>
        <fullName evidence="3">RES domain-containing protein</fullName>
    </recommendedName>
</protein>
<dbReference type="AlphaFoldDB" id="A0A412ZK45"/>
<name>A0A412ZK45_9BACT</name>
<reference evidence="1 2" key="1">
    <citation type="submission" date="2018-08" db="EMBL/GenBank/DDBJ databases">
        <title>A genome reference for cultivated species of the human gut microbiota.</title>
        <authorList>
            <person name="Zou Y."/>
            <person name="Xue W."/>
            <person name="Luo G."/>
        </authorList>
    </citation>
    <scope>NUCLEOTIDE SEQUENCE [LARGE SCALE GENOMIC DNA]</scope>
    <source>
        <strain evidence="1 2">AF14-1AC</strain>
    </source>
</reference>
<evidence type="ECO:0008006" key="3">
    <source>
        <dbReference type="Google" id="ProtNLM"/>
    </source>
</evidence>
<proteinExistence type="predicted"/>